<dbReference type="OrthoDB" id="46682at2759"/>
<sequence length="356" mass="39656">MQVAVYVEAWIPVGQTSESMATDIHNEWGVGYRTACGSSGLLIYLAVESRQIYISRAKALKQVITDAVLHEVMDDMKPLLKSHLVGSALQLAIVELTEYAQLEKVVDCNESAYLLLYWSFKLSLEKGEPRKEEARTYIEHTLRGMDQDRKQALQDSRYIATSCPVCLEDFLAVSAPLEVASETTPLKAGKVEKQDPSGELVGSDGKPLKMLACGHVFDETCIFEWFQQSNNWETNTCPICRQQTRPKNNFVTGEQFDLRAYEEERRFRLERLQARYPSYIEPYYVHSWTEGDHHGALLEDYQWRREVILAEERRHHNASSSSSGGGGGGGGDYGGGGGVDDFGGGHADGGGAGDSW</sequence>
<keyword evidence="5" id="KW-1185">Reference proteome</keyword>
<reference evidence="4" key="1">
    <citation type="submission" date="2020-06" db="EMBL/GenBank/DDBJ databases">
        <authorList>
            <consortium name="Plant Systems Biology data submission"/>
        </authorList>
    </citation>
    <scope>NUCLEOTIDE SEQUENCE</scope>
    <source>
        <strain evidence="4">D6</strain>
    </source>
</reference>
<dbReference type="Pfam" id="PF04536">
    <property type="entry name" value="TPM_phosphatase"/>
    <property type="match status" value="1"/>
</dbReference>
<dbReference type="InterPro" id="IPR001841">
    <property type="entry name" value="Znf_RING"/>
</dbReference>
<dbReference type="Proteomes" id="UP001153069">
    <property type="component" value="Unassembled WGS sequence"/>
</dbReference>
<dbReference type="Gene3D" id="3.30.40.10">
    <property type="entry name" value="Zinc/RING finger domain, C3HC4 (zinc finger)"/>
    <property type="match status" value="1"/>
</dbReference>
<dbReference type="GO" id="GO:0008270">
    <property type="term" value="F:zinc ion binding"/>
    <property type="evidence" value="ECO:0007669"/>
    <property type="project" value="UniProtKB-KW"/>
</dbReference>
<comment type="caution">
    <text evidence="4">The sequence shown here is derived from an EMBL/GenBank/DDBJ whole genome shotgun (WGS) entry which is preliminary data.</text>
</comment>
<evidence type="ECO:0000259" key="3">
    <source>
        <dbReference type="PROSITE" id="PS50089"/>
    </source>
</evidence>
<gene>
    <name evidence="4" type="ORF">SEMRO_102_G052150.1</name>
</gene>
<feature type="region of interest" description="Disordered" evidence="2">
    <location>
        <begin position="314"/>
        <end position="356"/>
    </location>
</feature>
<dbReference type="AlphaFoldDB" id="A0A9N8DG41"/>
<feature type="compositionally biased region" description="Gly residues" evidence="2">
    <location>
        <begin position="323"/>
        <end position="356"/>
    </location>
</feature>
<keyword evidence="1" id="KW-0862">Zinc</keyword>
<organism evidence="4 5">
    <name type="scientific">Seminavis robusta</name>
    <dbReference type="NCBI Taxonomy" id="568900"/>
    <lineage>
        <taxon>Eukaryota</taxon>
        <taxon>Sar</taxon>
        <taxon>Stramenopiles</taxon>
        <taxon>Ochrophyta</taxon>
        <taxon>Bacillariophyta</taxon>
        <taxon>Bacillariophyceae</taxon>
        <taxon>Bacillariophycidae</taxon>
        <taxon>Naviculales</taxon>
        <taxon>Naviculaceae</taxon>
        <taxon>Seminavis</taxon>
    </lineage>
</organism>
<accession>A0A9N8DG41</accession>
<dbReference type="Gene3D" id="3.10.310.50">
    <property type="match status" value="1"/>
</dbReference>
<dbReference type="PANTHER" id="PTHR14991:SF0">
    <property type="entry name" value="RING FINGER PROTEIN 32"/>
    <property type="match status" value="1"/>
</dbReference>
<dbReference type="SUPFAM" id="SSF57850">
    <property type="entry name" value="RING/U-box"/>
    <property type="match status" value="1"/>
</dbReference>
<dbReference type="InterPro" id="IPR007621">
    <property type="entry name" value="TPM_dom"/>
</dbReference>
<evidence type="ECO:0000256" key="2">
    <source>
        <dbReference type="SAM" id="MobiDB-lite"/>
    </source>
</evidence>
<dbReference type="InterPro" id="IPR013083">
    <property type="entry name" value="Znf_RING/FYVE/PHD"/>
</dbReference>
<dbReference type="InterPro" id="IPR042862">
    <property type="entry name" value="RNF32"/>
</dbReference>
<keyword evidence="1" id="KW-0863">Zinc-finger</keyword>
<evidence type="ECO:0000313" key="4">
    <source>
        <dbReference type="EMBL" id="CAB9501210.1"/>
    </source>
</evidence>
<dbReference type="PANTHER" id="PTHR14991">
    <property type="entry name" value="RING FINGER PROTEIN 32"/>
    <property type="match status" value="1"/>
</dbReference>
<dbReference type="Pfam" id="PF13639">
    <property type="entry name" value="zf-RING_2"/>
    <property type="match status" value="1"/>
</dbReference>
<evidence type="ECO:0000313" key="5">
    <source>
        <dbReference type="Proteomes" id="UP001153069"/>
    </source>
</evidence>
<dbReference type="PROSITE" id="PS50089">
    <property type="entry name" value="ZF_RING_2"/>
    <property type="match status" value="1"/>
</dbReference>
<dbReference type="EMBL" id="CAICTM010000101">
    <property type="protein sequence ID" value="CAB9501210.1"/>
    <property type="molecule type" value="Genomic_DNA"/>
</dbReference>
<dbReference type="SMART" id="SM00184">
    <property type="entry name" value="RING"/>
    <property type="match status" value="1"/>
</dbReference>
<protein>
    <recommendedName>
        <fullName evidence="3">RING-type domain-containing protein</fullName>
    </recommendedName>
</protein>
<proteinExistence type="predicted"/>
<name>A0A9N8DG41_9STRA</name>
<evidence type="ECO:0000256" key="1">
    <source>
        <dbReference type="PROSITE-ProRule" id="PRU00175"/>
    </source>
</evidence>
<keyword evidence="1" id="KW-0479">Metal-binding</keyword>
<feature type="domain" description="RING-type" evidence="3">
    <location>
        <begin position="163"/>
        <end position="241"/>
    </location>
</feature>